<evidence type="ECO:0000313" key="2">
    <source>
        <dbReference type="Proteomes" id="UP000281708"/>
    </source>
</evidence>
<dbReference type="Proteomes" id="UP000281708">
    <property type="component" value="Unassembled WGS sequence"/>
</dbReference>
<dbReference type="EMBL" id="RDBE01000010">
    <property type="protein sequence ID" value="RLV48120.1"/>
    <property type="molecule type" value="Genomic_DNA"/>
</dbReference>
<reference evidence="1 2" key="1">
    <citation type="submission" date="2018-10" db="EMBL/GenBank/DDBJ databases">
        <title>Marmoricola sp. 4Q3S-7 whole genome shotgun sequence.</title>
        <authorList>
            <person name="Li F."/>
        </authorList>
    </citation>
    <scope>NUCLEOTIDE SEQUENCE [LARGE SCALE GENOMIC DNA]</scope>
    <source>
        <strain evidence="1 2">4Q3S-7</strain>
    </source>
</reference>
<organism evidence="1 2">
    <name type="scientific">Nocardioides mangrovicus</name>
    <dbReference type="NCBI Taxonomy" id="2478913"/>
    <lineage>
        <taxon>Bacteria</taxon>
        <taxon>Bacillati</taxon>
        <taxon>Actinomycetota</taxon>
        <taxon>Actinomycetes</taxon>
        <taxon>Propionibacteriales</taxon>
        <taxon>Nocardioidaceae</taxon>
        <taxon>Nocardioides</taxon>
    </lineage>
</organism>
<comment type="caution">
    <text evidence="1">The sequence shown here is derived from an EMBL/GenBank/DDBJ whole genome shotgun (WGS) entry which is preliminary data.</text>
</comment>
<keyword evidence="2" id="KW-1185">Reference proteome</keyword>
<dbReference type="RefSeq" id="WP_121807625.1">
    <property type="nucleotide sequence ID" value="NZ_RDBE01000010.1"/>
</dbReference>
<name>A0A3L8NY99_9ACTN</name>
<sequence>MALPADACSGLVGLAERCAAGDPAPHVFLRRLARGGAGVRPLPLGVLDLARGGRNLVRGRGFRAVYDDGSAGQVRHFCGVARACQLLGVTATRWLMEHSGDATSSPDGQLTEAAIVFVRDLRSGRLPVAGAAAWIDQRLCR</sequence>
<dbReference type="AlphaFoldDB" id="A0A3L8NY99"/>
<gene>
    <name evidence="1" type="ORF">D9V37_18755</name>
</gene>
<accession>A0A3L8NY99</accession>
<protein>
    <submittedName>
        <fullName evidence="1">Uncharacterized protein</fullName>
    </submittedName>
</protein>
<evidence type="ECO:0000313" key="1">
    <source>
        <dbReference type="EMBL" id="RLV48120.1"/>
    </source>
</evidence>
<dbReference type="OrthoDB" id="5004913at2"/>
<proteinExistence type="predicted"/>